<feature type="compositionally biased region" description="Basic residues" evidence="1">
    <location>
        <begin position="275"/>
        <end position="290"/>
    </location>
</feature>
<evidence type="ECO:0000313" key="2">
    <source>
        <dbReference type="EMBL" id="EAZ42003.1"/>
    </source>
</evidence>
<feature type="compositionally biased region" description="Polar residues" evidence="1">
    <location>
        <begin position="69"/>
        <end position="83"/>
    </location>
</feature>
<feature type="region of interest" description="Disordered" evidence="1">
    <location>
        <begin position="269"/>
        <end position="295"/>
    </location>
</feature>
<reference evidence="2" key="2">
    <citation type="submission" date="2008-12" db="EMBL/GenBank/DDBJ databases">
        <title>Improved gene annotation of the rice (Oryza sativa) genomes.</title>
        <authorList>
            <person name="Wang J."/>
            <person name="Li R."/>
            <person name="Fan W."/>
            <person name="Huang Q."/>
            <person name="Zhang J."/>
            <person name="Zhou Y."/>
            <person name="Hu Y."/>
            <person name="Zi S."/>
            <person name="Li J."/>
            <person name="Ni P."/>
            <person name="Zheng H."/>
            <person name="Zhang Y."/>
            <person name="Zhao M."/>
            <person name="Hao Q."/>
            <person name="McDermott J."/>
            <person name="Samudrala R."/>
            <person name="Kristiansen K."/>
            <person name="Wong G.K.-S."/>
        </authorList>
    </citation>
    <scope>NUCLEOTIDE SEQUENCE</scope>
</reference>
<feature type="region of interest" description="Disordered" evidence="1">
    <location>
        <begin position="63"/>
        <end position="96"/>
    </location>
</feature>
<protein>
    <submittedName>
        <fullName evidence="2">Uncharacterized protein</fullName>
    </submittedName>
</protein>
<dbReference type="Proteomes" id="UP000007752">
    <property type="component" value="Chromosome 8"/>
</dbReference>
<sequence length="373" mass="40826">MTEASRAADQAPRRGSLRIDKVCGEGSDGTGVGSGGPLAAMTVAEVKDLDHHHRYPCIQIKNPRYNPQIPKSKSVHPNQNPQIAKSPRTPVTHQLPPPYELRAEEAAPSATGLRQLPHLLQPWLQPPLCPTVEPAGKEAEKEALPAVTGPGDGGEVTTEEWPRWGTSSPLPVTVAAVVRELLERRRRPNTPPSRVCSGLEQRCRRQVGVVPEIRTSASDLAQFLRAHRISHVCLRAIIGVPNYKLLALGSSLATASAWVARHVLPYAGANSSTPAHHRHRRRRRGPHRSPLRAPHAPPGLLAMQSYSMMQSNGVIPLDNALFKTLPPSLEMVDLHTLALLHYTNMFDVVHVAVKNLYVSGDRIPMPVLVMEVR</sequence>
<accession>A3BR14</accession>
<dbReference type="AlphaFoldDB" id="A3BR14"/>
<evidence type="ECO:0000256" key="1">
    <source>
        <dbReference type="SAM" id="MobiDB-lite"/>
    </source>
</evidence>
<proteinExistence type="predicted"/>
<name>A3BR14_ORYSJ</name>
<feature type="region of interest" description="Disordered" evidence="1">
    <location>
        <begin position="142"/>
        <end position="165"/>
    </location>
</feature>
<feature type="compositionally biased region" description="Gly residues" evidence="1">
    <location>
        <begin position="26"/>
        <end position="36"/>
    </location>
</feature>
<dbReference type="EMBL" id="CM000145">
    <property type="protein sequence ID" value="EAZ42003.1"/>
    <property type="molecule type" value="Genomic_DNA"/>
</dbReference>
<organism evidence="2">
    <name type="scientific">Oryza sativa subsp. japonica</name>
    <name type="common">Rice</name>
    <dbReference type="NCBI Taxonomy" id="39947"/>
    <lineage>
        <taxon>Eukaryota</taxon>
        <taxon>Viridiplantae</taxon>
        <taxon>Streptophyta</taxon>
        <taxon>Embryophyta</taxon>
        <taxon>Tracheophyta</taxon>
        <taxon>Spermatophyta</taxon>
        <taxon>Magnoliopsida</taxon>
        <taxon>Liliopsida</taxon>
        <taxon>Poales</taxon>
        <taxon>Poaceae</taxon>
        <taxon>BOP clade</taxon>
        <taxon>Oryzoideae</taxon>
        <taxon>Oryzeae</taxon>
        <taxon>Oryzinae</taxon>
        <taxon>Oryza</taxon>
        <taxon>Oryza sativa</taxon>
    </lineage>
</organism>
<reference evidence="2" key="1">
    <citation type="journal article" date="2005" name="PLoS Biol.">
        <title>The genomes of Oryza sativa: a history of duplications.</title>
        <authorList>
            <person name="Yu J."/>
            <person name="Wang J."/>
            <person name="Lin W."/>
            <person name="Li S."/>
            <person name="Li H."/>
            <person name="Zhou J."/>
            <person name="Ni P."/>
            <person name="Dong W."/>
            <person name="Hu S."/>
            <person name="Zeng C."/>
            <person name="Zhang J."/>
            <person name="Zhang Y."/>
            <person name="Li R."/>
            <person name="Xu Z."/>
            <person name="Li S."/>
            <person name="Li X."/>
            <person name="Zheng H."/>
            <person name="Cong L."/>
            <person name="Lin L."/>
            <person name="Yin J."/>
            <person name="Geng J."/>
            <person name="Li G."/>
            <person name="Shi J."/>
            <person name="Liu J."/>
            <person name="Lv H."/>
            <person name="Li J."/>
            <person name="Wang J."/>
            <person name="Deng Y."/>
            <person name="Ran L."/>
            <person name="Shi X."/>
            <person name="Wang X."/>
            <person name="Wu Q."/>
            <person name="Li C."/>
            <person name="Ren X."/>
            <person name="Wang J."/>
            <person name="Wang X."/>
            <person name="Li D."/>
            <person name="Liu D."/>
            <person name="Zhang X."/>
            <person name="Ji Z."/>
            <person name="Zhao W."/>
            <person name="Sun Y."/>
            <person name="Zhang Z."/>
            <person name="Bao J."/>
            <person name="Han Y."/>
            <person name="Dong L."/>
            <person name="Ji J."/>
            <person name="Chen P."/>
            <person name="Wu S."/>
            <person name="Liu J."/>
            <person name="Xiao Y."/>
            <person name="Bu D."/>
            <person name="Tan J."/>
            <person name="Yang L."/>
            <person name="Ye C."/>
            <person name="Zhang J."/>
            <person name="Xu J."/>
            <person name="Zhou Y."/>
            <person name="Yu Y."/>
            <person name="Zhang B."/>
            <person name="Zhuang S."/>
            <person name="Wei H."/>
            <person name="Liu B."/>
            <person name="Lei M."/>
            <person name="Yu H."/>
            <person name="Li Y."/>
            <person name="Xu H."/>
            <person name="Wei S."/>
            <person name="He X."/>
            <person name="Fang L."/>
            <person name="Zhang Z."/>
            <person name="Zhang Y."/>
            <person name="Huang X."/>
            <person name="Su Z."/>
            <person name="Tong W."/>
            <person name="Li J."/>
            <person name="Tong Z."/>
            <person name="Li S."/>
            <person name="Ye J."/>
            <person name="Wang L."/>
            <person name="Fang L."/>
            <person name="Lei T."/>
            <person name="Chen C."/>
            <person name="Chen H."/>
            <person name="Xu Z."/>
            <person name="Li H."/>
            <person name="Huang H."/>
            <person name="Zhang F."/>
            <person name="Xu H."/>
            <person name="Li N."/>
            <person name="Zhao C."/>
            <person name="Li S."/>
            <person name="Dong L."/>
            <person name="Huang Y."/>
            <person name="Li L."/>
            <person name="Xi Y."/>
            <person name="Qi Q."/>
            <person name="Li W."/>
            <person name="Zhang B."/>
            <person name="Hu W."/>
            <person name="Zhang Y."/>
            <person name="Tian X."/>
            <person name="Jiao Y."/>
            <person name="Liang X."/>
            <person name="Jin J."/>
            <person name="Gao L."/>
            <person name="Zheng W."/>
            <person name="Hao B."/>
            <person name="Liu S."/>
            <person name="Wang W."/>
            <person name="Yuan L."/>
            <person name="Cao M."/>
            <person name="McDermott J."/>
            <person name="Samudrala R."/>
            <person name="Wang J."/>
            <person name="Wong G.K."/>
            <person name="Yang H."/>
        </authorList>
    </citation>
    <scope>NUCLEOTIDE SEQUENCE [LARGE SCALE GENOMIC DNA]</scope>
</reference>
<gene>
    <name evidence="2" type="ORF">OsJ_26552</name>
</gene>
<feature type="region of interest" description="Disordered" evidence="1">
    <location>
        <begin position="1"/>
        <end position="36"/>
    </location>
</feature>